<dbReference type="InterPro" id="IPR051468">
    <property type="entry name" value="Fungal_SecMetab_SDRs"/>
</dbReference>
<dbReference type="InterPro" id="IPR002347">
    <property type="entry name" value="SDR_fam"/>
</dbReference>
<dbReference type="PANTHER" id="PTHR43544">
    <property type="entry name" value="SHORT-CHAIN DEHYDROGENASE/REDUCTASE"/>
    <property type="match status" value="1"/>
</dbReference>
<dbReference type="PANTHER" id="PTHR43544:SF32">
    <property type="entry name" value="CHAIN DEHYDROGENASE, PUTATIVE (AFU_ORTHOLOGUE AFUA_5G01530)-RELATED"/>
    <property type="match status" value="1"/>
</dbReference>
<evidence type="ECO:0000313" key="2">
    <source>
        <dbReference type="EMBL" id="RDW63511.1"/>
    </source>
</evidence>
<dbReference type="EMBL" id="PDLM01000013">
    <property type="protein sequence ID" value="RDW63511.1"/>
    <property type="molecule type" value="Genomic_DNA"/>
</dbReference>
<name>A0A3D8QP62_9HELO</name>
<organism evidence="2 3">
    <name type="scientific">Coleophoma cylindrospora</name>
    <dbReference type="NCBI Taxonomy" id="1849047"/>
    <lineage>
        <taxon>Eukaryota</taxon>
        <taxon>Fungi</taxon>
        <taxon>Dikarya</taxon>
        <taxon>Ascomycota</taxon>
        <taxon>Pezizomycotina</taxon>
        <taxon>Leotiomycetes</taxon>
        <taxon>Helotiales</taxon>
        <taxon>Dermateaceae</taxon>
        <taxon>Coleophoma</taxon>
    </lineage>
</organism>
<dbReference type="Pfam" id="PF00106">
    <property type="entry name" value="adh_short"/>
    <property type="match status" value="1"/>
</dbReference>
<dbReference type="STRING" id="1849047.A0A3D8QP62"/>
<dbReference type="PRINTS" id="PR00081">
    <property type="entry name" value="GDHRDH"/>
</dbReference>
<gene>
    <name evidence="2" type="ORF">BP6252_11056</name>
</gene>
<accession>A0A3D8QP62</accession>
<evidence type="ECO:0000256" key="1">
    <source>
        <dbReference type="ARBA" id="ARBA00006484"/>
    </source>
</evidence>
<sequence length="258" mass="27907">MMASQKTVVLITGASSGIGLETVLALAQESSDFDILLGSRSVEKGQRALDDLHSAHASSLKGQISVLQIDVTDQKSIAAAKADVASKFGRLDVLINNAGIAVTRPMDTLTNLRETFETNVFGAAMVTEAFEPLLQKSSHPRLIYVSSDQGSITTRLDTTYKWYKTRGDYYRMSKAALNMLAACHKVNFADWGCKVCAFNPGFCVTNLSGAENRAVRIQYGARDPRDPADALVKVVTGKRDTDVEKSGIVDLDGGVKPW</sequence>
<dbReference type="SUPFAM" id="SSF51735">
    <property type="entry name" value="NAD(P)-binding Rossmann-fold domains"/>
    <property type="match status" value="1"/>
</dbReference>
<dbReference type="Proteomes" id="UP000256645">
    <property type="component" value="Unassembled WGS sequence"/>
</dbReference>
<keyword evidence="3" id="KW-1185">Reference proteome</keyword>
<dbReference type="GO" id="GO:0019748">
    <property type="term" value="P:secondary metabolic process"/>
    <property type="evidence" value="ECO:0007669"/>
    <property type="project" value="TreeGrafter"/>
</dbReference>
<dbReference type="Gene3D" id="3.40.50.720">
    <property type="entry name" value="NAD(P)-binding Rossmann-like Domain"/>
    <property type="match status" value="1"/>
</dbReference>
<proteinExistence type="inferred from homology"/>
<comment type="caution">
    <text evidence="2">The sequence shown here is derived from an EMBL/GenBank/DDBJ whole genome shotgun (WGS) entry which is preliminary data.</text>
</comment>
<dbReference type="OrthoDB" id="1933717at2759"/>
<evidence type="ECO:0000313" key="3">
    <source>
        <dbReference type="Proteomes" id="UP000256645"/>
    </source>
</evidence>
<dbReference type="AlphaFoldDB" id="A0A3D8QP62"/>
<dbReference type="InterPro" id="IPR036291">
    <property type="entry name" value="NAD(P)-bd_dom_sf"/>
</dbReference>
<dbReference type="GO" id="GO:0005737">
    <property type="term" value="C:cytoplasm"/>
    <property type="evidence" value="ECO:0007669"/>
    <property type="project" value="TreeGrafter"/>
</dbReference>
<dbReference type="GO" id="GO:0016491">
    <property type="term" value="F:oxidoreductase activity"/>
    <property type="evidence" value="ECO:0007669"/>
    <property type="project" value="TreeGrafter"/>
</dbReference>
<reference evidence="2 3" key="1">
    <citation type="journal article" date="2018" name="IMA Fungus">
        <title>IMA Genome-F 9: Draft genome sequence of Annulohypoxylon stygium, Aspergillus mulundensis, Berkeleyomyces basicola (syn. Thielaviopsis basicola), Ceratocystis smalleyi, two Cercospora beticola strains, Coleophoma cylindrospora, Fusarium fracticaudum, Phialophora cf. hyalina, and Morchella septimelata.</title>
        <authorList>
            <person name="Wingfield B.D."/>
            <person name="Bills G.F."/>
            <person name="Dong Y."/>
            <person name="Huang W."/>
            <person name="Nel W.J."/>
            <person name="Swalarsk-Parry B.S."/>
            <person name="Vaghefi N."/>
            <person name="Wilken P.M."/>
            <person name="An Z."/>
            <person name="de Beer Z.W."/>
            <person name="De Vos L."/>
            <person name="Chen L."/>
            <person name="Duong T.A."/>
            <person name="Gao Y."/>
            <person name="Hammerbacher A."/>
            <person name="Kikkert J.R."/>
            <person name="Li Y."/>
            <person name="Li H."/>
            <person name="Li K."/>
            <person name="Li Q."/>
            <person name="Liu X."/>
            <person name="Ma X."/>
            <person name="Naidoo K."/>
            <person name="Pethybridge S.J."/>
            <person name="Sun J."/>
            <person name="Steenkamp E.T."/>
            <person name="van der Nest M.A."/>
            <person name="van Wyk S."/>
            <person name="Wingfield M.J."/>
            <person name="Xiong C."/>
            <person name="Yue Q."/>
            <person name="Zhang X."/>
        </authorList>
    </citation>
    <scope>NUCLEOTIDE SEQUENCE [LARGE SCALE GENOMIC DNA]</scope>
    <source>
        <strain evidence="2 3">BP6252</strain>
    </source>
</reference>
<protein>
    <submittedName>
        <fullName evidence="2">Uncharacterized protein</fullName>
    </submittedName>
</protein>
<comment type="similarity">
    <text evidence="1">Belongs to the short-chain dehydrogenases/reductases (SDR) family.</text>
</comment>